<dbReference type="InterPro" id="IPR036291">
    <property type="entry name" value="NAD(P)-bd_dom_sf"/>
</dbReference>
<evidence type="ECO:0000259" key="1">
    <source>
        <dbReference type="Pfam" id="PF03435"/>
    </source>
</evidence>
<dbReference type="Gene3D" id="3.40.50.720">
    <property type="entry name" value="NAD(P)-binding Rossmann-like Domain"/>
    <property type="match status" value="1"/>
</dbReference>
<name>A0ABT9RJL1_9ACTN</name>
<organism evidence="2 3">
    <name type="scientific">Streptosporangium brasiliense</name>
    <dbReference type="NCBI Taxonomy" id="47480"/>
    <lineage>
        <taxon>Bacteria</taxon>
        <taxon>Bacillati</taxon>
        <taxon>Actinomycetota</taxon>
        <taxon>Actinomycetes</taxon>
        <taxon>Streptosporangiales</taxon>
        <taxon>Streptosporangiaceae</taxon>
        <taxon>Streptosporangium</taxon>
    </lineage>
</organism>
<comment type="caution">
    <text evidence="2">The sequence shown here is derived from an EMBL/GenBank/DDBJ whole genome shotgun (WGS) entry which is preliminary data.</text>
</comment>
<dbReference type="InterPro" id="IPR005097">
    <property type="entry name" value="Sacchrp_dh_NADP-bd"/>
</dbReference>
<dbReference type="SUPFAM" id="SSF51735">
    <property type="entry name" value="NAD(P)-binding Rossmann-fold domains"/>
    <property type="match status" value="1"/>
</dbReference>
<dbReference type="Pfam" id="PF03435">
    <property type="entry name" value="Sacchrp_dh_NADP"/>
    <property type="match status" value="1"/>
</dbReference>
<dbReference type="Proteomes" id="UP001230426">
    <property type="component" value="Unassembled WGS sequence"/>
</dbReference>
<evidence type="ECO:0000313" key="3">
    <source>
        <dbReference type="Proteomes" id="UP001230426"/>
    </source>
</evidence>
<dbReference type="EMBL" id="JAUSRB010000002">
    <property type="protein sequence ID" value="MDP9869032.1"/>
    <property type="molecule type" value="Genomic_DNA"/>
</dbReference>
<accession>A0ABT9RJL1</accession>
<dbReference type="PANTHER" id="PTHR43796">
    <property type="entry name" value="CARBOXYNORSPERMIDINE SYNTHASE"/>
    <property type="match status" value="1"/>
</dbReference>
<reference evidence="2 3" key="1">
    <citation type="submission" date="2023-07" db="EMBL/GenBank/DDBJ databases">
        <title>Sequencing the genomes of 1000 actinobacteria strains.</title>
        <authorList>
            <person name="Klenk H.-P."/>
        </authorList>
    </citation>
    <scope>NUCLEOTIDE SEQUENCE [LARGE SCALE GENOMIC DNA]</scope>
    <source>
        <strain evidence="2 3">DSM 44109</strain>
    </source>
</reference>
<protein>
    <submittedName>
        <fullName evidence="2">Saccharopine dehydrogenase-like NADP-dependent oxidoreductase</fullName>
    </submittedName>
</protein>
<keyword evidence="3" id="KW-1185">Reference proteome</keyword>
<evidence type="ECO:0000313" key="2">
    <source>
        <dbReference type="EMBL" id="MDP9869032.1"/>
    </source>
</evidence>
<gene>
    <name evidence="2" type="ORF">J2S55_008298</name>
</gene>
<sequence length="415" mass="43100">MRILALGGPGAMGAAAVRVAAGLPGVTEIVVADRCLEAAQSLVRRLAGTGASMRPLRVDVTDAGELRAALEQADVVLNTVGPYYRFGMTVLRAAIAAGTHYLDICDDWEPTQQMLGLDEQARTAGVCAVVGMGASPGVSNLLALRAVTTLDGPVQDLYTAWPVDVSSSETVGRDDEQLLGPDGRPTAAAVHWMEQISGKVAVVDGGRLVHRRPLQPVTLTVAPGRSGTAYIVGHPEPVTFHRSFRPAGRSANLMVITPAVLAYLDLLRQGIDSGKLSNETAAADLARPSVGRGLRATVAALGRKGPGTLPPFFATATGTRHGAPLTVTARLADTPGVAALTGDMAEATGVPLALGLAQLLDGPPVRPGVHPPESVIDAERFFHDLVRQVPRLRADGAPDGVVVDVTPTDVEVVRT</sequence>
<proteinExistence type="predicted"/>
<dbReference type="RefSeq" id="WP_306872491.1">
    <property type="nucleotide sequence ID" value="NZ_JAUSRB010000002.1"/>
</dbReference>
<dbReference type="PANTHER" id="PTHR43796:SF2">
    <property type="entry name" value="CARBOXYNORSPERMIDINE SYNTHASE"/>
    <property type="match status" value="1"/>
</dbReference>
<feature type="domain" description="Saccharopine dehydrogenase NADP binding" evidence="1">
    <location>
        <begin position="3"/>
        <end position="129"/>
    </location>
</feature>
<dbReference type="Gene3D" id="3.30.360.10">
    <property type="entry name" value="Dihydrodipicolinate Reductase, domain 2"/>
    <property type="match status" value="1"/>
</dbReference>